<evidence type="ECO:0000313" key="1">
    <source>
        <dbReference type="EMBL" id="KAK5086199.1"/>
    </source>
</evidence>
<accession>A0ABR0K5W8</accession>
<reference evidence="1 2" key="1">
    <citation type="submission" date="2023-08" db="EMBL/GenBank/DDBJ databases">
        <title>Black Yeasts Isolated from many extreme environments.</title>
        <authorList>
            <person name="Coleine C."/>
            <person name="Stajich J.E."/>
            <person name="Selbmann L."/>
        </authorList>
    </citation>
    <scope>NUCLEOTIDE SEQUENCE [LARGE SCALE GENOMIC DNA]</scope>
    <source>
        <strain evidence="1 2">CCFEE 5885</strain>
    </source>
</reference>
<evidence type="ECO:0000313" key="2">
    <source>
        <dbReference type="Proteomes" id="UP001345013"/>
    </source>
</evidence>
<keyword evidence="2" id="KW-1185">Reference proteome</keyword>
<name>A0ABR0K5W8_9EURO</name>
<protein>
    <submittedName>
        <fullName evidence="1">Uncharacterized protein</fullName>
    </submittedName>
</protein>
<organism evidence="1 2">
    <name type="scientific">Lithohypha guttulata</name>
    <dbReference type="NCBI Taxonomy" id="1690604"/>
    <lineage>
        <taxon>Eukaryota</taxon>
        <taxon>Fungi</taxon>
        <taxon>Dikarya</taxon>
        <taxon>Ascomycota</taxon>
        <taxon>Pezizomycotina</taxon>
        <taxon>Eurotiomycetes</taxon>
        <taxon>Chaetothyriomycetidae</taxon>
        <taxon>Chaetothyriales</taxon>
        <taxon>Trichomeriaceae</taxon>
        <taxon>Lithohypha</taxon>
    </lineage>
</organism>
<gene>
    <name evidence="1" type="ORF">LTR24_006984</name>
</gene>
<comment type="caution">
    <text evidence="1">The sequence shown here is derived from an EMBL/GenBank/DDBJ whole genome shotgun (WGS) entry which is preliminary data.</text>
</comment>
<proteinExistence type="predicted"/>
<dbReference type="Proteomes" id="UP001345013">
    <property type="component" value="Unassembled WGS sequence"/>
</dbReference>
<dbReference type="EMBL" id="JAVRRG010000098">
    <property type="protein sequence ID" value="KAK5086199.1"/>
    <property type="molecule type" value="Genomic_DNA"/>
</dbReference>
<sequence length="339" mass="38693">MATDQTLTSTGLILNLISHFLTPSSMNMSLGLEVMTGQGRPLMASLHSFALLLVSRRLSMFRTASVILVNVLAALDNVKPGRKRRPAKTRPQAKESTPRKGRLIRYVEKNGFVTQLKESQKAISKWLQGDDLIVAGLPLTVDVSDRRSSSGALIKLQNQLRTTQITYWLIGIFQRLDLYRYFILYDRATLSVQESLEKHRLADDEFLRWTGKRLRDLKQRPRIRRGRGICGASIVKTRLAQLHLAELGDPHMKKTEMIKHVTWCRNQGQFWSELVRHFGEEIVCLGLKIPLSKIPNAIGRENLIEQLHKRAPEFADALAVARSFLEDVHRRCAKTPDRR</sequence>